<dbReference type="Proteomes" id="UP000249610">
    <property type="component" value="Unassembled WGS sequence"/>
</dbReference>
<feature type="transmembrane region" description="Helical" evidence="1">
    <location>
        <begin position="371"/>
        <end position="393"/>
    </location>
</feature>
<dbReference type="OrthoDB" id="9790659at2"/>
<feature type="transmembrane region" description="Helical" evidence="1">
    <location>
        <begin position="442"/>
        <end position="460"/>
    </location>
</feature>
<dbReference type="PANTHER" id="PTHR20992">
    <property type="entry name" value="AT15442P-RELATED"/>
    <property type="match status" value="1"/>
</dbReference>
<evidence type="ECO:0000313" key="3">
    <source>
        <dbReference type="Proteomes" id="UP000249610"/>
    </source>
</evidence>
<keyword evidence="1" id="KW-0472">Membrane</keyword>
<dbReference type="InterPro" id="IPR016064">
    <property type="entry name" value="NAD/diacylglycerol_kinase_sf"/>
</dbReference>
<comment type="caution">
    <text evidence="2">The sequence shown here is derived from an EMBL/GenBank/DDBJ whole genome shotgun (WGS) entry which is preliminary data.</text>
</comment>
<dbReference type="RefSeq" id="WP_111613261.1">
    <property type="nucleotide sequence ID" value="NZ_QLLK01000016.1"/>
</dbReference>
<keyword evidence="3" id="KW-1185">Reference proteome</keyword>
<feature type="transmembrane region" description="Helical" evidence="1">
    <location>
        <begin position="405"/>
        <end position="427"/>
    </location>
</feature>
<protein>
    <submittedName>
        <fullName evidence="2">Putative hydrophobic protein (TIGR00341 family)</fullName>
    </submittedName>
</protein>
<feature type="transmembrane region" description="Helical" evidence="1">
    <location>
        <begin position="533"/>
        <end position="551"/>
    </location>
</feature>
<feature type="transmembrane region" description="Helical" evidence="1">
    <location>
        <begin position="347"/>
        <end position="365"/>
    </location>
</feature>
<dbReference type="Gene3D" id="3.40.50.10330">
    <property type="entry name" value="Probable inorganic polyphosphate/atp-NAD kinase, domain 1"/>
    <property type="match status" value="1"/>
</dbReference>
<evidence type="ECO:0000313" key="2">
    <source>
        <dbReference type="EMBL" id="RAI84695.1"/>
    </source>
</evidence>
<evidence type="ECO:0000256" key="1">
    <source>
        <dbReference type="SAM" id="Phobius"/>
    </source>
</evidence>
<dbReference type="SUPFAM" id="SSF111331">
    <property type="entry name" value="NAD kinase/diacylglycerol kinase-like"/>
    <property type="match status" value="1"/>
</dbReference>
<keyword evidence="1" id="KW-0812">Transmembrane</keyword>
<dbReference type="InterPro" id="IPR005240">
    <property type="entry name" value="DUF389"/>
</dbReference>
<name>A0A327NXA3_9BACT</name>
<dbReference type="InterPro" id="IPR017438">
    <property type="entry name" value="ATP-NAD_kinase_N"/>
</dbReference>
<reference evidence="2 3" key="1">
    <citation type="submission" date="2018-06" db="EMBL/GenBank/DDBJ databases">
        <title>Genomic Encyclopedia of Archaeal and Bacterial Type Strains, Phase II (KMG-II): from individual species to whole genera.</title>
        <authorList>
            <person name="Goeker M."/>
        </authorList>
    </citation>
    <scope>NUCLEOTIDE SEQUENCE [LARGE SCALE GENOMIC DNA]</scope>
    <source>
        <strain evidence="2 3">DSM 23446</strain>
    </source>
</reference>
<organism evidence="2 3">
    <name type="scientific">Algoriphagus yeomjeoni</name>
    <dbReference type="NCBI Taxonomy" id="291403"/>
    <lineage>
        <taxon>Bacteria</taxon>
        <taxon>Pseudomonadati</taxon>
        <taxon>Bacteroidota</taxon>
        <taxon>Cytophagia</taxon>
        <taxon>Cytophagales</taxon>
        <taxon>Cyclobacteriaceae</taxon>
        <taxon>Algoriphagus</taxon>
    </lineage>
</organism>
<proteinExistence type="predicted"/>
<feature type="transmembrane region" description="Helical" evidence="1">
    <location>
        <begin position="496"/>
        <end position="521"/>
    </location>
</feature>
<dbReference type="AlphaFoldDB" id="A0A327NXA3"/>
<accession>A0A327NXA3</accession>
<dbReference type="NCBIfam" id="TIGR00341">
    <property type="entry name" value="TIGR00341 family protein"/>
    <property type="match status" value="1"/>
</dbReference>
<keyword evidence="1" id="KW-1133">Transmembrane helix</keyword>
<gene>
    <name evidence="2" type="ORF">LV83_03952</name>
</gene>
<dbReference type="Gene3D" id="2.60.200.40">
    <property type="match status" value="1"/>
</dbReference>
<sequence>MKKITFVFDPETEQKKLDELLERLDPKPDNHVSLSELKGSNYSENDCLACSLSDKQLKELIESLGKTKVKLALLPHPDGIENRKGFCINSDFEDAWQEIQEAKEIPDLETMQVNEQIVFNSLVVGTSMSILYSNSTSSFFAGIKKRFSQLVNLFRRVILKPYTITYLDKNEEEKTVETAAMGILAVAHCESNFIFRRVIEESGLNDGRIHILILAPKSLFALIQFGLQNLFFPTHGSTLPSFVGYISSSEVKINSKQKIHFALDGQEGEEKELIIKLTEDPISILPGKILLEQEKKEGPAEINAKSLPTGKLKEELLHGYLPWVRHATAEEFKELFSLLRQNAQTSSSYLVLMALSTMIATFGLFGNSAPVVIGAMILAPLMGPIISLAMGALRQDGLLIKNSMITIFWGVVIGLFFSILISLITPLEVLNDQILARIRPNLLDLGIAIASGVAGAYAYSKEEINKTLAGVAISVALVPPLAVAGIGIGWLDPGVFGGAMLLLGTNLAGIVMSASLTFLILGFSPFRLAKRGLMISLGILLAIALPLGLSFTKMVNENSIIQELAGKEIPHGILREVKVIQLNPLRLSVTILADKVLTADDFDEIKSEIEEEVDQPIELEMTLGISIGESAKNVKKEGFFEGIWKSFTQ</sequence>
<dbReference type="EMBL" id="QLLK01000016">
    <property type="protein sequence ID" value="RAI84695.1"/>
    <property type="molecule type" value="Genomic_DNA"/>
</dbReference>
<feature type="transmembrane region" description="Helical" evidence="1">
    <location>
        <begin position="467"/>
        <end position="490"/>
    </location>
</feature>
<dbReference type="Pfam" id="PF04087">
    <property type="entry name" value="DUF389"/>
    <property type="match status" value="1"/>
</dbReference>
<dbReference type="PANTHER" id="PTHR20992:SF9">
    <property type="entry name" value="AT15442P-RELATED"/>
    <property type="match status" value="1"/>
</dbReference>